<keyword evidence="3" id="KW-1185">Reference proteome</keyword>
<keyword evidence="1" id="KW-1133">Transmembrane helix</keyword>
<feature type="transmembrane region" description="Helical" evidence="1">
    <location>
        <begin position="43"/>
        <end position="64"/>
    </location>
</feature>
<proteinExistence type="predicted"/>
<dbReference type="EMBL" id="FNNC01000003">
    <property type="protein sequence ID" value="SDW60089.1"/>
    <property type="molecule type" value="Genomic_DNA"/>
</dbReference>
<keyword evidence="1" id="KW-0472">Membrane</keyword>
<accession>A0A1H2UWU6</accession>
<feature type="transmembrane region" description="Helical" evidence="1">
    <location>
        <begin position="12"/>
        <end position="31"/>
    </location>
</feature>
<evidence type="ECO:0000313" key="2">
    <source>
        <dbReference type="EMBL" id="SDW60089.1"/>
    </source>
</evidence>
<evidence type="ECO:0000313" key="3">
    <source>
        <dbReference type="Proteomes" id="UP000199488"/>
    </source>
</evidence>
<evidence type="ECO:0000256" key="1">
    <source>
        <dbReference type="SAM" id="Phobius"/>
    </source>
</evidence>
<name>A0A1H2UWU6_9BACI</name>
<dbReference type="AlphaFoldDB" id="A0A1H2UWU6"/>
<reference evidence="2 3" key="1">
    <citation type="submission" date="2016-10" db="EMBL/GenBank/DDBJ databases">
        <authorList>
            <person name="de Groot N.N."/>
        </authorList>
    </citation>
    <scope>NUCLEOTIDE SEQUENCE [LARGE SCALE GENOMIC DNA]</scope>
    <source>
        <strain evidence="2 3">DSM 23126</strain>
    </source>
</reference>
<gene>
    <name evidence="2" type="ORF">SAMN05421781_1920</name>
</gene>
<organism evidence="2 3">
    <name type="scientific">Marinococcus luteus</name>
    <dbReference type="NCBI Taxonomy" id="1122204"/>
    <lineage>
        <taxon>Bacteria</taxon>
        <taxon>Bacillati</taxon>
        <taxon>Bacillota</taxon>
        <taxon>Bacilli</taxon>
        <taxon>Bacillales</taxon>
        <taxon>Bacillaceae</taxon>
        <taxon>Marinococcus</taxon>
    </lineage>
</organism>
<keyword evidence="1" id="KW-0812">Transmembrane</keyword>
<dbReference type="Proteomes" id="UP000199488">
    <property type="component" value="Unassembled WGS sequence"/>
</dbReference>
<sequence length="99" mass="11027">MEVLQLSVLRRTGVMFFTVMLVFGIGMIYQALTWELSDRAHEILRLGFYLSALITLALAAALTIRDPRIRVNTASLLGGFLIGLLFAVNAGIAFYQLFM</sequence>
<protein>
    <submittedName>
        <fullName evidence="2">Uncharacterized protein</fullName>
    </submittedName>
</protein>
<feature type="transmembrane region" description="Helical" evidence="1">
    <location>
        <begin position="76"/>
        <end position="98"/>
    </location>
</feature>